<evidence type="ECO:0000256" key="2">
    <source>
        <dbReference type="SAM" id="MobiDB-lite"/>
    </source>
</evidence>
<dbReference type="InterPro" id="IPR013098">
    <property type="entry name" value="Ig_I-set"/>
</dbReference>
<feature type="coiled-coil region" evidence="1">
    <location>
        <begin position="309"/>
        <end position="336"/>
    </location>
</feature>
<proteinExistence type="predicted"/>
<feature type="domain" description="Ig-like" evidence="3">
    <location>
        <begin position="1328"/>
        <end position="1365"/>
    </location>
</feature>
<dbReference type="SUPFAM" id="SSF48726">
    <property type="entry name" value="Immunoglobulin"/>
    <property type="match status" value="2"/>
</dbReference>
<dbReference type="EMBL" id="KV906834">
    <property type="protein sequence ID" value="OON14166.1"/>
    <property type="molecule type" value="Genomic_DNA"/>
</dbReference>
<evidence type="ECO:0000256" key="1">
    <source>
        <dbReference type="SAM" id="Coils"/>
    </source>
</evidence>
<dbReference type="InterPro" id="IPR018159">
    <property type="entry name" value="Spectrin/alpha-actinin"/>
</dbReference>
<dbReference type="InterPro" id="IPR007110">
    <property type="entry name" value="Ig-like_dom"/>
</dbReference>
<evidence type="ECO:0000313" key="4">
    <source>
        <dbReference type="EMBL" id="OON14166.1"/>
    </source>
</evidence>
<organism evidence="4 5">
    <name type="scientific">Opisthorchis viverrini</name>
    <name type="common">Southeast Asian liver fluke</name>
    <dbReference type="NCBI Taxonomy" id="6198"/>
    <lineage>
        <taxon>Eukaryota</taxon>
        <taxon>Metazoa</taxon>
        <taxon>Spiralia</taxon>
        <taxon>Lophotrochozoa</taxon>
        <taxon>Platyhelminthes</taxon>
        <taxon>Trematoda</taxon>
        <taxon>Digenea</taxon>
        <taxon>Opisthorchiida</taxon>
        <taxon>Opisthorchiata</taxon>
        <taxon>Opisthorchiidae</taxon>
        <taxon>Opisthorchis</taxon>
    </lineage>
</organism>
<dbReference type="Pfam" id="PF07679">
    <property type="entry name" value="I-set"/>
    <property type="match status" value="1"/>
</dbReference>
<feature type="domain" description="Ig-like" evidence="3">
    <location>
        <begin position="1193"/>
        <end position="1292"/>
    </location>
</feature>
<accession>A0A1S8WI89</accession>
<feature type="region of interest" description="Disordered" evidence="2">
    <location>
        <begin position="1295"/>
        <end position="1328"/>
    </location>
</feature>
<evidence type="ECO:0000313" key="5">
    <source>
        <dbReference type="Proteomes" id="UP000243686"/>
    </source>
</evidence>
<keyword evidence="1" id="KW-0175">Coiled coil</keyword>
<protein>
    <submittedName>
        <fullName evidence="4">Immunoglobulin I-set domain protein</fullName>
    </submittedName>
</protein>
<reference evidence="4 5" key="1">
    <citation type="submission" date="2015-03" db="EMBL/GenBank/DDBJ databases">
        <title>Draft genome of the nematode, Opisthorchis viverrini.</title>
        <authorList>
            <person name="Mitreva M."/>
        </authorList>
    </citation>
    <scope>NUCLEOTIDE SEQUENCE [LARGE SCALE GENOMIC DNA]</scope>
    <source>
        <strain evidence="4">Khon Kaen</strain>
    </source>
</reference>
<dbReference type="Proteomes" id="UP000243686">
    <property type="component" value="Unassembled WGS sequence"/>
</dbReference>
<gene>
    <name evidence="4" type="ORF">X801_10039</name>
</gene>
<name>A0A1S8WI89_OPIVI</name>
<dbReference type="InterPro" id="IPR036179">
    <property type="entry name" value="Ig-like_dom_sf"/>
</dbReference>
<dbReference type="PANTHER" id="PTHR47633">
    <property type="entry name" value="IMMUNOGLOBULIN"/>
    <property type="match status" value="1"/>
</dbReference>
<dbReference type="SMART" id="SM00150">
    <property type="entry name" value="SPEC"/>
    <property type="match status" value="3"/>
</dbReference>
<dbReference type="Gene3D" id="2.60.40.10">
    <property type="entry name" value="Immunoglobulins"/>
    <property type="match status" value="2"/>
</dbReference>
<sequence length="1411" mass="160233">MEPDLYDIGANADEARGLLEIHNHLCEKLVVKQDQISQLLSRADDLVTQQTSESQTQVYAAMAESLNRAWRDLLGVLTQRGHLLELAVECYSSAEDAVTQAQHVETVCNNAGWGHDVTSVQRLIDEHEALKNACLIEPSHRMLNAANALLDLLGRLSNQAGPSGSCSATSVAARASVEARERIAAVTAKGGAARRHAELVWNRRDRLLQLRLAVISMEAELERIVDWFVKELIRPVFLFSQSATKVGEPRLSENQLGTSLSECQSHLENLMALIEEVQEMQNMHTRLMRHLQQASSTQQRPTAPLRTVFETLETEQQQLETELRQAYTQYGLLEREEELDDAHMDNEVTWKETHGAYAQLSSRMRTTEAYIWEFLDRIEHRRRQLHTGVIYYSECNVLLKQIYQLEADMKQTHEYPPSGLEDSFFERLNDLEVRVPGLRQTLSDLRSIQDDSFAQSSLRTQIGVTPSVVALDHGVSSVPINAATNKLKEIEDGIARCRLLFSAYQERSMKAQKRQEVYTRIEMLSEWLNQRIERALVEHACMGTTTEHVADFEDFYRRLEKELESREPELDEVRAAVNRMSPSSEKASLEIRFNNLNSQWDRSRQAIRVRLTLADKFLAVLRRIREDEYQQNLLLERMHQLEGIDTSVTSSDLAGSVGMEGPDKLRSEVTLTISRLEDQQTLLRDYIDQVTQRADRDLNTAEPVRYCQLQLELNARRLEQLRESWVGCERFWEQWKMAREYWLAFNEDARRLDDSMAASLSRMSHAPLPNKPVECDRAMREHHKEREDIDHLSSVVLSRAAQLGSMIGVRPDDRAEDGRGWRLTEIPVGPETGLPASALGRRVRSELALQLAGLETRWSAWDKAWTTRRIQLERRGLQVGRLSTIEVSLLRNDLVFSSLYMLGAFSACSAYHQTGIRNKISMPLSCSTTSQLSKFNDSNYIIFVFFKELEGEVAVAEDNLQTISKKVSVQAPLEQVEQAERDLNQLEATIPVLQTRVRSTAPGLRMELIHGEPCDTSLSELPFDVTDRYQQLSTRFEKLADSTTRCRVELNLTLRLLRAVKVADNALSQLTISLDGAKKRIHEIPPEDRVATQQFRSEIEEQLVRGQALADMHIPTLEQLAAQHPRTVEARERIQPTVLGFVSTIDELQRVSNEIRIRSEQSVYLIRPTGTSLDSDTTTTRLISPASPRPSGPVITKPLRNMFTDEGITVLLTTEFQSGLPQDANPYDQQQLQAIWFKDGQQVVTPDYEPRLTPTTAELRIGETLSEDTGLFTCCIRTPYGQAETSCNLVVNETHSPVSTRPVADESAVRPSKRARSSRPPGHMTGPPRFVRELTNQTIREPEELNLQCQAVGEPVPQLQWFKDGTSIQANPDYMITELAGAGSVKVSFTESLDQKTVINLYMLRPKLHHK</sequence>
<dbReference type="InterPro" id="IPR013783">
    <property type="entry name" value="Ig-like_fold"/>
</dbReference>
<feature type="coiled-coil region" evidence="1">
    <location>
        <begin position="946"/>
        <end position="996"/>
    </location>
</feature>
<evidence type="ECO:0000259" key="3">
    <source>
        <dbReference type="PROSITE" id="PS50835"/>
    </source>
</evidence>
<keyword evidence="5" id="KW-1185">Reference proteome</keyword>
<dbReference type="SUPFAM" id="SSF46966">
    <property type="entry name" value="Spectrin repeat"/>
    <property type="match status" value="2"/>
</dbReference>
<dbReference type="PROSITE" id="PS50835">
    <property type="entry name" value="IG_LIKE"/>
    <property type="match status" value="2"/>
</dbReference>
<dbReference type="Gene3D" id="1.20.58.60">
    <property type="match status" value="2"/>
</dbReference>